<dbReference type="RefSeq" id="WP_305998428.1">
    <property type="nucleotide sequence ID" value="NZ_JASNFN010000002.1"/>
</dbReference>
<feature type="compositionally biased region" description="Acidic residues" evidence="1">
    <location>
        <begin position="194"/>
        <end position="204"/>
    </location>
</feature>
<evidence type="ECO:0000313" key="4">
    <source>
        <dbReference type="Proteomes" id="UP001233673"/>
    </source>
</evidence>
<feature type="compositionally biased region" description="Basic residues" evidence="1">
    <location>
        <begin position="1"/>
        <end position="11"/>
    </location>
</feature>
<evidence type="ECO:0000256" key="2">
    <source>
        <dbReference type="SAM" id="Phobius"/>
    </source>
</evidence>
<keyword evidence="2" id="KW-0812">Transmembrane</keyword>
<dbReference type="EMBL" id="JASNFN010000002">
    <property type="protein sequence ID" value="MDP5181717.1"/>
    <property type="molecule type" value="Genomic_DNA"/>
</dbReference>
<feature type="compositionally biased region" description="Basic and acidic residues" evidence="1">
    <location>
        <begin position="37"/>
        <end position="46"/>
    </location>
</feature>
<feature type="region of interest" description="Disordered" evidence="1">
    <location>
        <begin position="229"/>
        <end position="248"/>
    </location>
</feature>
<dbReference type="Proteomes" id="UP001233673">
    <property type="component" value="Unassembled WGS sequence"/>
</dbReference>
<sequence>MALRPHLRRTRRAPEAPPAAPQAPPPARPAQQLRAEQPVRGERLAPEHSPTGGRVPAVHRIGAVVVAAVIAVFGILGFADGLDFFSTEGERVLGLSSNGLLSAISVVTAAVLIAAAVRGPRIASTVMIVVGVLFLVSALANLAVLNTDLNVLAFRFPNVVFSVVAGLVLLVLGAYGRVSGNLPLDSPYARPSGDEDAADDEVDENPSTPEEFAAERAMREAEVAVVQHTATPDQQRRVEAMASAHSRAERRRLWLSFDRRAS</sequence>
<organism evidence="3 4">
    <name type="scientific">Blastococcus carthaginiensis</name>
    <dbReference type="NCBI Taxonomy" id="3050034"/>
    <lineage>
        <taxon>Bacteria</taxon>
        <taxon>Bacillati</taxon>
        <taxon>Actinomycetota</taxon>
        <taxon>Actinomycetes</taxon>
        <taxon>Geodermatophilales</taxon>
        <taxon>Geodermatophilaceae</taxon>
        <taxon>Blastococcus</taxon>
    </lineage>
</organism>
<evidence type="ECO:0000313" key="3">
    <source>
        <dbReference type="EMBL" id="MDP5181717.1"/>
    </source>
</evidence>
<feature type="region of interest" description="Disordered" evidence="1">
    <location>
        <begin position="1"/>
        <end position="53"/>
    </location>
</feature>
<proteinExistence type="predicted"/>
<feature type="compositionally biased region" description="Pro residues" evidence="1">
    <location>
        <begin position="15"/>
        <end position="28"/>
    </location>
</feature>
<comment type="caution">
    <text evidence="3">The sequence shown here is derived from an EMBL/GenBank/DDBJ whole genome shotgun (WGS) entry which is preliminary data.</text>
</comment>
<feature type="transmembrane region" description="Helical" evidence="2">
    <location>
        <begin position="124"/>
        <end position="144"/>
    </location>
</feature>
<keyword evidence="2" id="KW-1133">Transmembrane helix</keyword>
<gene>
    <name evidence="3" type="ORF">QOZ88_03630</name>
</gene>
<keyword evidence="2" id="KW-0472">Membrane</keyword>
<evidence type="ECO:0000256" key="1">
    <source>
        <dbReference type="SAM" id="MobiDB-lite"/>
    </source>
</evidence>
<protein>
    <submittedName>
        <fullName evidence="3">DUF4383 domain-containing protein</fullName>
    </submittedName>
</protein>
<reference evidence="4" key="1">
    <citation type="submission" date="2023-05" db="EMBL/GenBank/DDBJ databases">
        <title>Draft genome of Pseudofrankia sp. BMG5.37.</title>
        <authorList>
            <person name="Gtari M."/>
            <person name="Ghodhbane F."/>
            <person name="Sbissi I."/>
        </authorList>
    </citation>
    <scope>NUCLEOTIDE SEQUENCE [LARGE SCALE GENOMIC DNA]</scope>
    <source>
        <strain evidence="4">BMG 814</strain>
    </source>
</reference>
<feature type="transmembrane region" description="Helical" evidence="2">
    <location>
        <begin position="99"/>
        <end position="117"/>
    </location>
</feature>
<name>A0ABT9I811_9ACTN</name>
<keyword evidence="4" id="KW-1185">Reference proteome</keyword>
<feature type="transmembrane region" description="Helical" evidence="2">
    <location>
        <begin position="156"/>
        <end position="175"/>
    </location>
</feature>
<feature type="transmembrane region" description="Helical" evidence="2">
    <location>
        <begin position="61"/>
        <end position="79"/>
    </location>
</feature>
<accession>A0ABT9I811</accession>
<feature type="region of interest" description="Disordered" evidence="1">
    <location>
        <begin position="186"/>
        <end position="214"/>
    </location>
</feature>
<dbReference type="Pfam" id="PF14325">
    <property type="entry name" value="DUF4383"/>
    <property type="match status" value="1"/>
</dbReference>